<evidence type="ECO:0000256" key="1">
    <source>
        <dbReference type="ARBA" id="ARBA00001946"/>
    </source>
</evidence>
<dbReference type="PRINTS" id="PR00413">
    <property type="entry name" value="HADHALOGNASE"/>
</dbReference>
<comment type="cofactor">
    <cofactor evidence="1">
        <name>Mg(2+)</name>
        <dbReference type="ChEBI" id="CHEBI:18420"/>
    </cofactor>
</comment>
<protein>
    <submittedName>
        <fullName evidence="5">HAD family hydrolase</fullName>
    </submittedName>
</protein>
<dbReference type="EMBL" id="QGKL01000012">
    <property type="protein sequence ID" value="PWQ98402.1"/>
    <property type="molecule type" value="Genomic_DNA"/>
</dbReference>
<dbReference type="InterPro" id="IPR006439">
    <property type="entry name" value="HAD-SF_hydro_IA"/>
</dbReference>
<dbReference type="GO" id="GO:0016791">
    <property type="term" value="F:phosphatase activity"/>
    <property type="evidence" value="ECO:0007669"/>
    <property type="project" value="TreeGrafter"/>
</dbReference>
<dbReference type="GO" id="GO:0044281">
    <property type="term" value="P:small molecule metabolic process"/>
    <property type="evidence" value="ECO:0007669"/>
    <property type="project" value="UniProtKB-ARBA"/>
</dbReference>
<dbReference type="InterPro" id="IPR023214">
    <property type="entry name" value="HAD_sf"/>
</dbReference>
<dbReference type="InterPro" id="IPR051400">
    <property type="entry name" value="HAD-like_hydrolase"/>
</dbReference>
<evidence type="ECO:0000256" key="4">
    <source>
        <dbReference type="ARBA" id="ARBA00022842"/>
    </source>
</evidence>
<dbReference type="OrthoDB" id="367448at2"/>
<dbReference type="SFLD" id="SFLDG01129">
    <property type="entry name" value="C1.5:_HAD__Beta-PGM__Phosphata"/>
    <property type="match status" value="1"/>
</dbReference>
<reference evidence="5 6" key="1">
    <citation type="submission" date="2018-05" db="EMBL/GenBank/DDBJ databases">
        <title>Leucothrix arctica sp. nov., isolated from Arctic seawater.</title>
        <authorList>
            <person name="Choi A."/>
            <person name="Baek K."/>
        </authorList>
    </citation>
    <scope>NUCLEOTIDE SEQUENCE [LARGE SCALE GENOMIC DNA]</scope>
    <source>
        <strain evidence="5 6">IMCC9719</strain>
    </source>
</reference>
<dbReference type="PANTHER" id="PTHR46470:SF2">
    <property type="entry name" value="GLYCERALDEHYDE 3-PHOSPHATE PHOSPHATASE"/>
    <property type="match status" value="1"/>
</dbReference>
<dbReference type="PANTHER" id="PTHR46470">
    <property type="entry name" value="N-ACYLNEURAMINATE-9-PHOSPHATASE"/>
    <property type="match status" value="1"/>
</dbReference>
<dbReference type="Gene3D" id="3.40.50.1000">
    <property type="entry name" value="HAD superfamily/HAD-like"/>
    <property type="match status" value="1"/>
</dbReference>
<evidence type="ECO:0000256" key="3">
    <source>
        <dbReference type="ARBA" id="ARBA00022801"/>
    </source>
</evidence>
<keyword evidence="4" id="KW-0460">Magnesium</keyword>
<dbReference type="NCBIfam" id="TIGR01549">
    <property type="entry name" value="HAD-SF-IA-v1"/>
    <property type="match status" value="1"/>
</dbReference>
<evidence type="ECO:0000313" key="5">
    <source>
        <dbReference type="EMBL" id="PWQ98402.1"/>
    </source>
</evidence>
<dbReference type="InterPro" id="IPR041492">
    <property type="entry name" value="HAD_2"/>
</dbReference>
<dbReference type="Pfam" id="PF13419">
    <property type="entry name" value="HAD_2"/>
    <property type="match status" value="1"/>
</dbReference>
<dbReference type="Gene3D" id="1.20.120.710">
    <property type="entry name" value="Haloacid dehalogenase hydrolase-like domain"/>
    <property type="match status" value="1"/>
</dbReference>
<dbReference type="SUPFAM" id="SSF56784">
    <property type="entry name" value="HAD-like"/>
    <property type="match status" value="1"/>
</dbReference>
<keyword evidence="2" id="KW-0479">Metal-binding</keyword>
<dbReference type="InterPro" id="IPR036412">
    <property type="entry name" value="HAD-like_sf"/>
</dbReference>
<sequence>MKAIIFDLDQTLIDRTETVRKFLNDQYIRFDTELSCSQESFVTTVMHNQKNGYADKLIAYEESMQELTESVEAEALFTDFKATYGLDGVLFPGIKEMLAQVSEHYVLAMITNGRSKGQNAKIDSEGIRQYFQVIKVSEEEGIKKPNEEIYLRCLADLGLSAEECIFIGDHPQSDVATPKKLGMKAIWIRSEHYDEPEEADLVIDCASDLIGHLNSELFLQD</sequence>
<comment type="caution">
    <text evidence="5">The sequence shown here is derived from an EMBL/GenBank/DDBJ whole genome shotgun (WGS) entry which is preliminary data.</text>
</comment>
<dbReference type="SFLD" id="SFLDS00003">
    <property type="entry name" value="Haloacid_Dehalogenase"/>
    <property type="match status" value="1"/>
</dbReference>
<name>A0A317CQ31_9GAMM</name>
<evidence type="ECO:0000256" key="2">
    <source>
        <dbReference type="ARBA" id="ARBA00022723"/>
    </source>
</evidence>
<dbReference type="GO" id="GO:0046872">
    <property type="term" value="F:metal ion binding"/>
    <property type="evidence" value="ECO:0007669"/>
    <property type="project" value="UniProtKB-KW"/>
</dbReference>
<dbReference type="RefSeq" id="WP_109822243.1">
    <property type="nucleotide sequence ID" value="NZ_QGKL01000012.1"/>
</dbReference>
<organism evidence="5 6">
    <name type="scientific">Leucothrix arctica</name>
    <dbReference type="NCBI Taxonomy" id="1481894"/>
    <lineage>
        <taxon>Bacteria</taxon>
        <taxon>Pseudomonadati</taxon>
        <taxon>Pseudomonadota</taxon>
        <taxon>Gammaproteobacteria</taxon>
        <taxon>Thiotrichales</taxon>
        <taxon>Thiotrichaceae</taxon>
        <taxon>Leucothrix</taxon>
    </lineage>
</organism>
<evidence type="ECO:0000313" key="6">
    <source>
        <dbReference type="Proteomes" id="UP000245506"/>
    </source>
</evidence>
<dbReference type="Proteomes" id="UP000245506">
    <property type="component" value="Unassembled WGS sequence"/>
</dbReference>
<proteinExistence type="predicted"/>
<dbReference type="NCBIfam" id="TIGR01509">
    <property type="entry name" value="HAD-SF-IA-v3"/>
    <property type="match status" value="1"/>
</dbReference>
<keyword evidence="3 5" id="KW-0378">Hydrolase</keyword>
<gene>
    <name evidence="5" type="ORF">DKT75_04565</name>
</gene>
<accession>A0A317CQ31</accession>
<dbReference type="AlphaFoldDB" id="A0A317CQ31"/>
<keyword evidence="6" id="KW-1185">Reference proteome</keyword>